<comment type="caution">
    <text evidence="2">The sequence shown here is derived from an EMBL/GenBank/DDBJ whole genome shotgun (WGS) entry which is preliminary data.</text>
</comment>
<keyword evidence="2" id="KW-0808">Transferase</keyword>
<dbReference type="InterPro" id="IPR041698">
    <property type="entry name" value="Methyltransf_25"/>
</dbReference>
<evidence type="ECO:0000259" key="1">
    <source>
        <dbReference type="Pfam" id="PF13649"/>
    </source>
</evidence>
<gene>
    <name evidence="2" type="ORF">FBR43_12805</name>
</gene>
<proteinExistence type="predicted"/>
<sequence>MRAITLDGFDAKFAASADPWSTFTDHDEAVKRRAILHALGPGPIGRVLELAAGNGSNSAAIAPRARRLDATEATASGIALVASAIAQEAPRARAMQLAVPGHFPQPQYDAIVIAELLYYLTPRQMQRTARDTAAALRGGGTLILAHHRIDFPDFAQRAEGIQTRFLAATGRAWSKRAVRCTSRWIVLSCRLTDARRETATPRNHEHRSSSALLTV</sequence>
<dbReference type="Gene3D" id="3.40.50.150">
    <property type="entry name" value="Vaccinia Virus protein VP39"/>
    <property type="match status" value="1"/>
</dbReference>
<dbReference type="InterPro" id="IPR029063">
    <property type="entry name" value="SAM-dependent_MTases_sf"/>
</dbReference>
<keyword evidence="3" id="KW-1185">Reference proteome</keyword>
<dbReference type="AlphaFoldDB" id="A0A4U1L5P4"/>
<dbReference type="GO" id="GO:0032259">
    <property type="term" value="P:methylation"/>
    <property type="evidence" value="ECO:0007669"/>
    <property type="project" value="UniProtKB-KW"/>
</dbReference>
<evidence type="ECO:0000313" key="2">
    <source>
        <dbReference type="EMBL" id="TKD52287.1"/>
    </source>
</evidence>
<name>A0A4U1L5P4_9SPHN</name>
<dbReference type="SUPFAM" id="SSF53335">
    <property type="entry name" value="S-adenosyl-L-methionine-dependent methyltransferases"/>
    <property type="match status" value="1"/>
</dbReference>
<dbReference type="OrthoDB" id="116799at2"/>
<evidence type="ECO:0000313" key="3">
    <source>
        <dbReference type="Proteomes" id="UP000309138"/>
    </source>
</evidence>
<accession>A0A4U1L5P4</accession>
<dbReference type="Pfam" id="PF13649">
    <property type="entry name" value="Methyltransf_25"/>
    <property type="match status" value="1"/>
</dbReference>
<dbReference type="GO" id="GO:0008168">
    <property type="term" value="F:methyltransferase activity"/>
    <property type="evidence" value="ECO:0007669"/>
    <property type="project" value="UniProtKB-KW"/>
</dbReference>
<keyword evidence="2" id="KW-0489">Methyltransferase</keyword>
<organism evidence="2 3">
    <name type="scientific">Sphingomonas baiyangensis</name>
    <dbReference type="NCBI Taxonomy" id="2572576"/>
    <lineage>
        <taxon>Bacteria</taxon>
        <taxon>Pseudomonadati</taxon>
        <taxon>Pseudomonadota</taxon>
        <taxon>Alphaproteobacteria</taxon>
        <taxon>Sphingomonadales</taxon>
        <taxon>Sphingomonadaceae</taxon>
        <taxon>Sphingomonas</taxon>
    </lineage>
</organism>
<protein>
    <submittedName>
        <fullName evidence="2">Class I SAM-dependent methyltransferase</fullName>
    </submittedName>
</protein>
<dbReference type="Proteomes" id="UP000309138">
    <property type="component" value="Unassembled WGS sequence"/>
</dbReference>
<reference evidence="2 3" key="1">
    <citation type="submission" date="2019-04" db="EMBL/GenBank/DDBJ databases">
        <authorList>
            <person name="Yang Y."/>
            <person name="Wei D."/>
        </authorList>
    </citation>
    <scope>NUCLEOTIDE SEQUENCE [LARGE SCALE GENOMIC DNA]</scope>
    <source>
        <strain evidence="2 3">L-1-4w-11</strain>
    </source>
</reference>
<dbReference type="EMBL" id="SWKR01000002">
    <property type="protein sequence ID" value="TKD52287.1"/>
    <property type="molecule type" value="Genomic_DNA"/>
</dbReference>
<feature type="domain" description="Methyltransferase" evidence="1">
    <location>
        <begin position="47"/>
        <end position="140"/>
    </location>
</feature>